<dbReference type="RefSeq" id="WP_046850377.1">
    <property type="nucleotide sequence ID" value="NZ_CP011451.1"/>
</dbReference>
<keyword evidence="3" id="KW-1185">Reference proteome</keyword>
<dbReference type="KEGG" id="nco:AAW31_11835"/>
<dbReference type="Proteomes" id="UP000034156">
    <property type="component" value="Chromosome"/>
</dbReference>
<gene>
    <name evidence="1" type="ORF">AAW31_11835</name>
    <name evidence="2" type="ORF">BCL69_10675</name>
</gene>
<reference evidence="3" key="1">
    <citation type="submission" date="2015-05" db="EMBL/GenBank/DDBJ databases">
        <title>Draft genome of Nitrosomonas communis strain Nm2.</title>
        <authorList>
            <person name="Kozlowski J.A."/>
            <person name="Kits K.D."/>
            <person name="Stein L.Y."/>
        </authorList>
    </citation>
    <scope>NUCLEOTIDE SEQUENCE [LARGE SCALE GENOMIC DNA]</scope>
    <source>
        <strain evidence="3">Nm2</strain>
    </source>
</reference>
<evidence type="ECO:0000313" key="4">
    <source>
        <dbReference type="Proteomes" id="UP000324176"/>
    </source>
</evidence>
<dbReference type="EMBL" id="CP011451">
    <property type="protein sequence ID" value="AKH38327.1"/>
    <property type="molecule type" value="Genomic_DNA"/>
</dbReference>
<dbReference type="OrthoDB" id="9148194at2"/>
<accession>A0A0F7KHK3</accession>
<proteinExistence type="predicted"/>
<protein>
    <submittedName>
        <fullName evidence="1">Uncharacterized protein</fullName>
    </submittedName>
</protein>
<evidence type="ECO:0000313" key="1">
    <source>
        <dbReference type="EMBL" id="AKH38327.1"/>
    </source>
</evidence>
<evidence type="ECO:0000313" key="3">
    <source>
        <dbReference type="Proteomes" id="UP000034156"/>
    </source>
</evidence>
<reference evidence="2 4" key="3">
    <citation type="submission" date="2019-07" db="EMBL/GenBank/DDBJ databases">
        <title>Active sludge and wastewater microbial communities from Klosterneuburg, Austria.</title>
        <authorList>
            <person name="Wagner M."/>
        </authorList>
    </citation>
    <scope>NUCLEOTIDE SEQUENCE [LARGE SCALE GENOMIC DNA]</scope>
    <source>
        <strain evidence="2 4">Nm2</strain>
    </source>
</reference>
<sequence>MSLPDPTITRIPIDQDVQATPGLWNERYAEIDHNFENLDDRAVSVEEEITAARFGNLSLAGMVGTIVSQIGGILGSLDGTASPSTLQNVLGADFLYRNSDKRMVFELFASGYSLQAIDDIAVINGVSSDDALDIADTSKIITGQDYLLSDEDGTEIIRPTSIRSDNRIKLSASLDRSWDATGKVTGSTLIRNEDGGADAAVGSQWISRLIQLGTDTAKRTITIRRTANTGVVRLYYRDNYQTSWAEVDRAIRQTGGGTTGIPDGYYDDKYLVPLREDGYLRIVTEAAAI</sequence>
<dbReference type="Proteomes" id="UP000324176">
    <property type="component" value="Unassembled WGS sequence"/>
</dbReference>
<dbReference type="AlphaFoldDB" id="A0A0F7KHK3"/>
<organism evidence="1 3">
    <name type="scientific">Nitrosomonas communis</name>
    <dbReference type="NCBI Taxonomy" id="44574"/>
    <lineage>
        <taxon>Bacteria</taxon>
        <taxon>Pseudomonadati</taxon>
        <taxon>Pseudomonadota</taxon>
        <taxon>Betaproteobacteria</taxon>
        <taxon>Nitrosomonadales</taxon>
        <taxon>Nitrosomonadaceae</taxon>
        <taxon>Nitrosomonas</taxon>
    </lineage>
</organism>
<name>A0A0F7KHK3_9PROT</name>
<dbReference type="EMBL" id="VNHT01000067">
    <property type="protein sequence ID" value="TYP78869.1"/>
    <property type="molecule type" value="Genomic_DNA"/>
</dbReference>
<dbReference type="PATRIC" id="fig|44574.3.peg.2881"/>
<reference evidence="1 3" key="2">
    <citation type="journal article" date="2016" name="Genome Announc.">
        <title>Genome Sequence of Nitrosomonas communis Strain Nm2, a Mesophilic Ammonia-Oxidizing Bacterium Isolated from Mediterranean Soil.</title>
        <authorList>
            <person name="Kozlowski J.A."/>
            <person name="Kits K.D."/>
            <person name="Stein L.Y."/>
        </authorList>
    </citation>
    <scope>NUCLEOTIDE SEQUENCE [LARGE SCALE GENOMIC DNA]</scope>
    <source>
        <strain evidence="1 3">Nm2</strain>
    </source>
</reference>
<evidence type="ECO:0000313" key="2">
    <source>
        <dbReference type="EMBL" id="TYP78869.1"/>
    </source>
</evidence>